<evidence type="ECO:0000313" key="1">
    <source>
        <dbReference type="EMBL" id="MPW20504.1"/>
    </source>
</evidence>
<proteinExistence type="predicted"/>
<dbReference type="Proteomes" id="UP000484381">
    <property type="component" value="Unassembled WGS sequence"/>
</dbReference>
<reference evidence="1 2" key="1">
    <citation type="submission" date="2019-10" db="EMBL/GenBank/DDBJ databases">
        <title>Paraburkholderia sp. isolated from nodules of Mimosa pudica from Brazilian Atlantic Forest soils.</title>
        <authorList>
            <person name="Paulitsch F."/>
            <person name="Hungria M."/>
            <person name="Dall'Agnol R."/>
        </authorList>
    </citation>
    <scope>NUCLEOTIDE SEQUENCE [LARGE SCALE GENOMIC DNA]</scope>
    <source>
        <strain evidence="1 2">CNPSo 3157</strain>
    </source>
</reference>
<dbReference type="InterPro" id="IPR009510">
    <property type="entry name" value="T3SS_K"/>
</dbReference>
<protein>
    <submittedName>
        <fullName evidence="1">BcscK</fullName>
    </submittedName>
</protein>
<accession>A0A7X1TIR8</accession>
<dbReference type="Pfam" id="PF06578">
    <property type="entry name" value="YscK"/>
    <property type="match status" value="1"/>
</dbReference>
<keyword evidence="2" id="KW-1185">Reference proteome</keyword>
<evidence type="ECO:0000313" key="2">
    <source>
        <dbReference type="Proteomes" id="UP000484381"/>
    </source>
</evidence>
<sequence length="241" mass="27337">MRARSPRVFMTMTQPWTHTLAPPAPPQHVAFYRMVCEFNLRPDTYLHVTRIPADWPVAYRHISRFDDAGRRLIARHLLSLHRAERTDFDASTPLARLALLPGAALEQLASYAGLLLHRVWLRDALQQRRVRAEIVGKLSADALELTLERAPEFGALGETLEPWRDDPAALPALIRARGGRLLADFIGAAGEAVARRVTLKFNLAIDSEAPYLLNSAQRDQLGELLFLFLIPERFATWDWLF</sequence>
<gene>
    <name evidence="1" type="ORF">GCT13_27395</name>
</gene>
<comment type="caution">
    <text evidence="1">The sequence shown here is derived from an EMBL/GenBank/DDBJ whole genome shotgun (WGS) entry which is preliminary data.</text>
</comment>
<dbReference type="EMBL" id="WHNP01000030">
    <property type="protein sequence ID" value="MPW20504.1"/>
    <property type="molecule type" value="Genomic_DNA"/>
</dbReference>
<name>A0A7X1TIR8_9BURK</name>
<dbReference type="AlphaFoldDB" id="A0A7X1TIR8"/>
<organism evidence="1 2">
    <name type="scientific">Paraburkholderia franconis</name>
    <dbReference type="NCBI Taxonomy" id="2654983"/>
    <lineage>
        <taxon>Bacteria</taxon>
        <taxon>Pseudomonadati</taxon>
        <taxon>Pseudomonadota</taxon>
        <taxon>Betaproteobacteria</taxon>
        <taxon>Burkholderiales</taxon>
        <taxon>Burkholderiaceae</taxon>
        <taxon>Paraburkholderia</taxon>
    </lineage>
</organism>